<dbReference type="Gene3D" id="2.40.170.20">
    <property type="entry name" value="TonB-dependent receptor, beta-barrel domain"/>
    <property type="match status" value="1"/>
</dbReference>
<evidence type="ECO:0000256" key="3">
    <source>
        <dbReference type="ARBA" id="ARBA00023237"/>
    </source>
</evidence>
<accession>A0A327W6B7</accession>
<dbReference type="AlphaFoldDB" id="A0A327W6B7"/>
<proteinExistence type="predicted"/>
<keyword evidence="5" id="KW-1185">Reference proteome</keyword>
<dbReference type="SUPFAM" id="SSF56935">
    <property type="entry name" value="Porins"/>
    <property type="match status" value="1"/>
</dbReference>
<dbReference type="EMBL" id="QLMA01000002">
    <property type="protein sequence ID" value="RAJ85955.1"/>
    <property type="molecule type" value="Genomic_DNA"/>
</dbReference>
<dbReference type="SUPFAM" id="SSF49464">
    <property type="entry name" value="Carboxypeptidase regulatory domain-like"/>
    <property type="match status" value="1"/>
</dbReference>
<evidence type="ECO:0000256" key="1">
    <source>
        <dbReference type="ARBA" id="ARBA00004442"/>
    </source>
</evidence>
<sequence>MTFARKCLVVQGLSVKRLVYSVKLTEYTRRSFAVVENRSNFGHKSSPIDMLLFNRLLILTIFFPAWLSAQVRITGKVTDTKKRPLAGVNIAIKDSYDGAVTQADGSFSFSPSTTGELTLFAILNGYQSLEMKINTATNEPLNIVMKSAANSLKVVTIAAGSFEASDDKKNTVLKPLDIVTTAGAGADIVNAIKTLPGTQQTNDREGLFVRGGTGYETQTVIDGMLVRNPFYSGLPDMPGRGRFSPFLFKGTTFSSGGYSAQYGQGLSSALILESNDLPTRSSSSVGVSVIGVSGGLETLAKDKKTSYGVEADYTNLAPYFNVFKPKQTVNLGPEIIGTSANFRHKTSKTGMLKFYGYANWSNMGFSYNSLEYPGNTESYQVRNNNIYTNLTYKESLGNDWKLFAGASFSTNKDRIKTDTLPKFPLESNIGIGSDLTQMKVMLTKGLGLFSALRFGGEYQYAAERSSFNQYNLNYADNYTAAFAETDVFFTHSLVGRFGGRAEYSSVLGKMNFAPRAYLGYRTGVHSQVSVAYGDYYQKPEPQYIRYDRSMDYMKATHYIATYQVMSNDYTFRTELYYKKYKNLVKTVPDYSNNGDGYAQGFELFWRDRRSIKGLDYWVSYSYLDTKRNYLNYPYQVQPDFAANHTASLVTKYMITKLSTNVGLTYSFASGRPYYNPNQPLDKFMTDRTITYNSVGASISYLTSIRKAFTVIVFQVTNVLNSKQVFGYRYSSDGTRRSEITPNTPRFIYLGMFMNFGTDRRQDVINNL</sequence>
<keyword evidence="2" id="KW-0472">Membrane</keyword>
<organism evidence="4 5">
    <name type="scientific">Chitinophaga dinghuensis</name>
    <dbReference type="NCBI Taxonomy" id="1539050"/>
    <lineage>
        <taxon>Bacteria</taxon>
        <taxon>Pseudomonadati</taxon>
        <taxon>Bacteroidota</taxon>
        <taxon>Chitinophagia</taxon>
        <taxon>Chitinophagales</taxon>
        <taxon>Chitinophagaceae</taxon>
        <taxon>Chitinophaga</taxon>
    </lineage>
</organism>
<keyword evidence="3" id="KW-0998">Cell outer membrane</keyword>
<keyword evidence="4" id="KW-0675">Receptor</keyword>
<dbReference type="Proteomes" id="UP000249819">
    <property type="component" value="Unassembled WGS sequence"/>
</dbReference>
<dbReference type="Gene3D" id="2.60.40.1120">
    <property type="entry name" value="Carboxypeptidase-like, regulatory domain"/>
    <property type="match status" value="1"/>
</dbReference>
<evidence type="ECO:0000256" key="2">
    <source>
        <dbReference type="ARBA" id="ARBA00023136"/>
    </source>
</evidence>
<evidence type="ECO:0000313" key="4">
    <source>
        <dbReference type="EMBL" id="RAJ85955.1"/>
    </source>
</evidence>
<reference evidence="4 5" key="1">
    <citation type="submission" date="2018-06" db="EMBL/GenBank/DDBJ databases">
        <title>Genomic Encyclopedia of Archaeal and Bacterial Type Strains, Phase II (KMG-II): from individual species to whole genera.</title>
        <authorList>
            <person name="Goeker M."/>
        </authorList>
    </citation>
    <scope>NUCLEOTIDE SEQUENCE [LARGE SCALE GENOMIC DNA]</scope>
    <source>
        <strain evidence="4 5">DSM 29821</strain>
    </source>
</reference>
<gene>
    <name evidence="4" type="ORF">CLV59_102662</name>
</gene>
<protein>
    <submittedName>
        <fullName evidence="4">TonB-dependent receptor-like protein</fullName>
    </submittedName>
</protein>
<dbReference type="InterPro" id="IPR036942">
    <property type="entry name" value="Beta-barrel_TonB_sf"/>
</dbReference>
<dbReference type="Pfam" id="PF13715">
    <property type="entry name" value="CarbopepD_reg_2"/>
    <property type="match status" value="1"/>
</dbReference>
<dbReference type="InterPro" id="IPR008969">
    <property type="entry name" value="CarboxyPept-like_regulatory"/>
</dbReference>
<evidence type="ECO:0000313" key="5">
    <source>
        <dbReference type="Proteomes" id="UP000249819"/>
    </source>
</evidence>
<comment type="caution">
    <text evidence="4">The sequence shown here is derived from an EMBL/GenBank/DDBJ whole genome shotgun (WGS) entry which is preliminary data.</text>
</comment>
<name>A0A327W6B7_9BACT</name>
<dbReference type="GO" id="GO:0009279">
    <property type="term" value="C:cell outer membrane"/>
    <property type="evidence" value="ECO:0007669"/>
    <property type="project" value="UniProtKB-SubCell"/>
</dbReference>
<comment type="subcellular location">
    <subcellularLocation>
        <location evidence="1">Cell outer membrane</location>
    </subcellularLocation>
</comment>